<gene>
    <name evidence="8" type="primary">ZNF77</name>
    <name evidence="8" type="ORF">g.50658</name>
</gene>
<feature type="domain" description="C2H2-type" evidence="7">
    <location>
        <begin position="358"/>
        <end position="381"/>
    </location>
</feature>
<evidence type="ECO:0000259" key="7">
    <source>
        <dbReference type="PROSITE" id="PS50157"/>
    </source>
</evidence>
<feature type="domain" description="C2H2-type" evidence="7">
    <location>
        <begin position="183"/>
        <end position="206"/>
    </location>
</feature>
<dbReference type="PROSITE" id="PS00028">
    <property type="entry name" value="ZINC_FINGER_C2H2_1"/>
    <property type="match status" value="4"/>
</dbReference>
<dbReference type="GO" id="GO:0008270">
    <property type="term" value="F:zinc ion binding"/>
    <property type="evidence" value="ECO:0007669"/>
    <property type="project" value="UniProtKB-KW"/>
</dbReference>
<feature type="compositionally biased region" description="Low complexity" evidence="6">
    <location>
        <begin position="306"/>
        <end position="321"/>
    </location>
</feature>
<feature type="domain" description="C2H2-type" evidence="7">
    <location>
        <begin position="331"/>
        <end position="355"/>
    </location>
</feature>
<evidence type="ECO:0000313" key="8">
    <source>
        <dbReference type="EMBL" id="JAQ08350.1"/>
    </source>
</evidence>
<evidence type="ECO:0000256" key="6">
    <source>
        <dbReference type="SAM" id="MobiDB-lite"/>
    </source>
</evidence>
<dbReference type="GO" id="GO:0000977">
    <property type="term" value="F:RNA polymerase II transcription regulatory region sequence-specific DNA binding"/>
    <property type="evidence" value="ECO:0007669"/>
    <property type="project" value="TreeGrafter"/>
</dbReference>
<dbReference type="InterPro" id="IPR036236">
    <property type="entry name" value="Znf_C2H2_sf"/>
</dbReference>
<evidence type="ECO:0000256" key="3">
    <source>
        <dbReference type="ARBA" id="ARBA00022771"/>
    </source>
</evidence>
<evidence type="ECO:0000256" key="2">
    <source>
        <dbReference type="ARBA" id="ARBA00022737"/>
    </source>
</evidence>
<organism evidence="8">
    <name type="scientific">Lygus hesperus</name>
    <name type="common">Western plant bug</name>
    <dbReference type="NCBI Taxonomy" id="30085"/>
    <lineage>
        <taxon>Eukaryota</taxon>
        <taxon>Metazoa</taxon>
        <taxon>Ecdysozoa</taxon>
        <taxon>Arthropoda</taxon>
        <taxon>Hexapoda</taxon>
        <taxon>Insecta</taxon>
        <taxon>Pterygota</taxon>
        <taxon>Neoptera</taxon>
        <taxon>Paraneoptera</taxon>
        <taxon>Hemiptera</taxon>
        <taxon>Heteroptera</taxon>
        <taxon>Panheteroptera</taxon>
        <taxon>Cimicomorpha</taxon>
        <taxon>Miridae</taxon>
        <taxon>Mirini</taxon>
        <taxon>Lygus</taxon>
    </lineage>
</organism>
<keyword evidence="2" id="KW-0677">Repeat</keyword>
<dbReference type="Pfam" id="PF00096">
    <property type="entry name" value="zf-C2H2"/>
    <property type="match status" value="1"/>
</dbReference>
<dbReference type="EMBL" id="GDHC01010279">
    <property type="protein sequence ID" value="JAQ08350.1"/>
    <property type="molecule type" value="Transcribed_RNA"/>
</dbReference>
<dbReference type="SUPFAM" id="SSF57667">
    <property type="entry name" value="beta-beta-alpha zinc fingers"/>
    <property type="match status" value="1"/>
</dbReference>
<evidence type="ECO:0000256" key="4">
    <source>
        <dbReference type="ARBA" id="ARBA00022833"/>
    </source>
</evidence>
<dbReference type="Gene3D" id="3.30.160.60">
    <property type="entry name" value="Classic Zinc Finger"/>
    <property type="match status" value="3"/>
</dbReference>
<dbReference type="GO" id="GO:0005634">
    <property type="term" value="C:nucleus"/>
    <property type="evidence" value="ECO:0007669"/>
    <property type="project" value="TreeGrafter"/>
</dbReference>
<name>A0A146LPQ8_LYGHE</name>
<dbReference type="Pfam" id="PF13912">
    <property type="entry name" value="zf-C2H2_6"/>
    <property type="match status" value="1"/>
</dbReference>
<protein>
    <submittedName>
        <fullName evidence="8">Zinc finger protein 77</fullName>
    </submittedName>
</protein>
<dbReference type="InterPro" id="IPR013087">
    <property type="entry name" value="Znf_C2H2_type"/>
</dbReference>
<dbReference type="GO" id="GO:0000981">
    <property type="term" value="F:DNA-binding transcription factor activity, RNA polymerase II-specific"/>
    <property type="evidence" value="ECO:0007669"/>
    <property type="project" value="TreeGrafter"/>
</dbReference>
<keyword evidence="1" id="KW-0479">Metal-binding</keyword>
<feature type="region of interest" description="Disordered" evidence="6">
    <location>
        <begin position="304"/>
        <end position="329"/>
    </location>
</feature>
<dbReference type="PANTHER" id="PTHR24379">
    <property type="entry name" value="KRAB AND ZINC FINGER DOMAIN-CONTAINING"/>
    <property type="match status" value="1"/>
</dbReference>
<evidence type="ECO:0000256" key="1">
    <source>
        <dbReference type="ARBA" id="ARBA00022723"/>
    </source>
</evidence>
<reference evidence="8" key="1">
    <citation type="journal article" date="2016" name="Gigascience">
        <title>De novo construction of an expanded transcriptome assembly for the western tarnished plant bug, Lygus hesperus.</title>
        <authorList>
            <person name="Tassone E.E."/>
            <person name="Geib S.M."/>
            <person name="Hall B."/>
            <person name="Fabrick J.A."/>
            <person name="Brent C.S."/>
            <person name="Hull J.J."/>
        </authorList>
    </citation>
    <scope>NUCLEOTIDE SEQUENCE</scope>
</reference>
<feature type="domain" description="C2H2-type" evidence="7">
    <location>
        <begin position="280"/>
        <end position="307"/>
    </location>
</feature>
<dbReference type="SMART" id="SM00355">
    <property type="entry name" value="ZnF_C2H2"/>
    <property type="match status" value="6"/>
</dbReference>
<feature type="domain" description="C2H2-type" evidence="7">
    <location>
        <begin position="208"/>
        <end position="236"/>
    </location>
</feature>
<evidence type="ECO:0000256" key="5">
    <source>
        <dbReference type="PROSITE-ProRule" id="PRU00042"/>
    </source>
</evidence>
<dbReference type="PROSITE" id="PS50157">
    <property type="entry name" value="ZINC_FINGER_C2H2_2"/>
    <property type="match status" value="6"/>
</dbReference>
<proteinExistence type="predicted"/>
<dbReference type="PANTHER" id="PTHR24379:SF127">
    <property type="entry name" value="BLOODY FINGERS-RELATED"/>
    <property type="match status" value="1"/>
</dbReference>
<keyword evidence="3 5" id="KW-0863">Zinc-finger</keyword>
<feature type="domain" description="C2H2-type" evidence="7">
    <location>
        <begin position="155"/>
        <end position="183"/>
    </location>
</feature>
<keyword evidence="4" id="KW-0862">Zinc</keyword>
<sequence length="381" mass="43999">MNYYQSSWSTYSGNRAVTYHANDQYPIISGRSVHKYGAFSKQYSGHGGNWYSTQYSSGFSVTAYSYSGRVYGNQKDELDYSRDYEENDDGRPKSKVVVPYRTINKNRYRQQNHHNYNNHCDRYYRPNNNYGNRYSHQPYGQRKYHNNYSGARPPVKCFTCGETFKNHSEMHAHRSEAHSKRNFYCPVCNKQFGIFKNMKEHEKTHTIQACQECPEVFKFKESLLSHMEQAHPPPPPTVEEPVNKSGFRNFASPVAASTPAVSFSSSTQDSGVHVKMEHAHACDLCIKSFDSEEKLKSHIKIHTDFQPQSESQSESESQYQSLAEPQSSDKLSCPFCIKQFSSRRELTLHLESAHTRVFYCRKCPAEYSSQIELDAHSKVHA</sequence>
<accession>A0A146LPQ8</accession>
<dbReference type="AlphaFoldDB" id="A0A146LPQ8"/>